<dbReference type="OrthoDB" id="435038at2759"/>
<evidence type="ECO:0000313" key="3">
    <source>
        <dbReference type="Proteomes" id="UP000541444"/>
    </source>
</evidence>
<dbReference type="Proteomes" id="UP000541444">
    <property type="component" value="Unassembled WGS sequence"/>
</dbReference>
<comment type="caution">
    <text evidence="2">The sequence shown here is derived from an EMBL/GenBank/DDBJ whole genome shotgun (WGS) entry which is preliminary data.</text>
</comment>
<dbReference type="GO" id="GO:0005829">
    <property type="term" value="C:cytosol"/>
    <property type="evidence" value="ECO:0007669"/>
    <property type="project" value="TreeGrafter"/>
</dbReference>
<dbReference type="Gene3D" id="3.40.50.720">
    <property type="entry name" value="NAD(P)-binding Rossmann-like Domain"/>
    <property type="match status" value="1"/>
</dbReference>
<dbReference type="InterPro" id="IPR036291">
    <property type="entry name" value="NAD(P)-bd_dom_sf"/>
</dbReference>
<gene>
    <name evidence="2" type="ORF">GIB67_020646</name>
</gene>
<dbReference type="SUPFAM" id="SSF51735">
    <property type="entry name" value="NAD(P)-binding Rossmann-fold domains"/>
    <property type="match status" value="1"/>
</dbReference>
<dbReference type="PANTHER" id="PTHR43580:SF9">
    <property type="entry name" value="GLYOXYLATE_SUCCINIC SEMIALDEHYDE REDUCTASE 1"/>
    <property type="match status" value="1"/>
</dbReference>
<sequence length="286" mass="32000">MEIEIGFLGLGIMEKAMFLNLLRHGFEVTVWNRILSKSPILSVVSIGETPATVVKKYKYTIMMLSDPSAALSVVFEKDGVLEQICEGKGYIDMSIVDADTSSKISESGQFLEAPIFGSKKPAEDDQLVILATEEKVILATQFHFNYTTPNRTRHEMHEMLRTKTPLPTEHWPFIRGHVVGQVVMYFSDFVWDVSTIRNLLFIVEGKRLKMERDMLHDCLVLKGGIIKAKVDRRNCINLMETGIGPILGEQVKLGRELVVLKAQEFTSSGAPNLGEGLSNIFQIGPV</sequence>
<dbReference type="EMBL" id="JACGCM010001692">
    <property type="protein sequence ID" value="KAF6151422.1"/>
    <property type="molecule type" value="Genomic_DNA"/>
</dbReference>
<dbReference type="AlphaFoldDB" id="A0A7J7M999"/>
<reference evidence="2 3" key="1">
    <citation type="journal article" date="2020" name="IScience">
        <title>Genome Sequencing of the Endangered Kingdonia uniflora (Circaeasteraceae, Ranunculales) Reveals Potential Mechanisms of Evolutionary Specialization.</title>
        <authorList>
            <person name="Sun Y."/>
            <person name="Deng T."/>
            <person name="Zhang A."/>
            <person name="Moore M.J."/>
            <person name="Landis J.B."/>
            <person name="Lin N."/>
            <person name="Zhang H."/>
            <person name="Zhang X."/>
            <person name="Huang J."/>
            <person name="Zhang X."/>
            <person name="Sun H."/>
            <person name="Wang H."/>
        </authorList>
    </citation>
    <scope>NUCLEOTIDE SEQUENCE [LARGE SCALE GENOMIC DNA]</scope>
    <source>
        <strain evidence="2">TB1705</strain>
        <tissue evidence="2">Leaf</tissue>
    </source>
</reference>
<feature type="domain" description="6-phosphogluconate dehydrogenase NADP-binding" evidence="1">
    <location>
        <begin position="4"/>
        <end position="132"/>
    </location>
</feature>
<dbReference type="InterPro" id="IPR006115">
    <property type="entry name" value="6PGDH_NADP-bd"/>
</dbReference>
<name>A0A7J7M999_9MAGN</name>
<dbReference type="InterPro" id="IPR051265">
    <property type="entry name" value="HIBADH-related_NP60_sf"/>
</dbReference>
<proteinExistence type="predicted"/>
<dbReference type="Pfam" id="PF03446">
    <property type="entry name" value="NAD_binding_2"/>
    <property type="match status" value="1"/>
</dbReference>
<protein>
    <recommendedName>
        <fullName evidence="1">6-phosphogluconate dehydrogenase NADP-binding domain-containing protein</fullName>
    </recommendedName>
</protein>
<organism evidence="2 3">
    <name type="scientific">Kingdonia uniflora</name>
    <dbReference type="NCBI Taxonomy" id="39325"/>
    <lineage>
        <taxon>Eukaryota</taxon>
        <taxon>Viridiplantae</taxon>
        <taxon>Streptophyta</taxon>
        <taxon>Embryophyta</taxon>
        <taxon>Tracheophyta</taxon>
        <taxon>Spermatophyta</taxon>
        <taxon>Magnoliopsida</taxon>
        <taxon>Ranunculales</taxon>
        <taxon>Circaeasteraceae</taxon>
        <taxon>Kingdonia</taxon>
    </lineage>
</organism>
<accession>A0A7J7M999</accession>
<evidence type="ECO:0000313" key="2">
    <source>
        <dbReference type="EMBL" id="KAF6151422.1"/>
    </source>
</evidence>
<keyword evidence="3" id="KW-1185">Reference proteome</keyword>
<evidence type="ECO:0000259" key="1">
    <source>
        <dbReference type="Pfam" id="PF03446"/>
    </source>
</evidence>
<dbReference type="PANTHER" id="PTHR43580">
    <property type="entry name" value="OXIDOREDUCTASE GLYR1-RELATED"/>
    <property type="match status" value="1"/>
</dbReference>
<dbReference type="GO" id="GO:0050661">
    <property type="term" value="F:NADP binding"/>
    <property type="evidence" value="ECO:0007669"/>
    <property type="project" value="InterPro"/>
</dbReference>